<dbReference type="EMBL" id="JBHUMM010000023">
    <property type="protein sequence ID" value="MFD2672098.1"/>
    <property type="molecule type" value="Genomic_DNA"/>
</dbReference>
<sequence>MPIVLSAYLLTTPPAPLFRDPNIEYEPDILLGITALIYSLFMLAIMVLNIVVLWWVSNIKMYLLKIILVTAIGFAAHHFYFYFPSISKEEAIELGKKEMPTDANLEYIRWDRSQKHWYMIFSFKDRHTCIKITIEHYGSMNIASGNCYTFSEFQE</sequence>
<accession>A0ABW5RAR3</accession>
<dbReference type="RefSeq" id="WP_379929600.1">
    <property type="nucleotide sequence ID" value="NZ_JBHUMM010000023.1"/>
</dbReference>
<evidence type="ECO:0000256" key="1">
    <source>
        <dbReference type="SAM" id="Phobius"/>
    </source>
</evidence>
<organism evidence="2 3">
    <name type="scientific">Marinicrinis sediminis</name>
    <dbReference type="NCBI Taxonomy" id="1652465"/>
    <lineage>
        <taxon>Bacteria</taxon>
        <taxon>Bacillati</taxon>
        <taxon>Bacillota</taxon>
        <taxon>Bacilli</taxon>
        <taxon>Bacillales</taxon>
        <taxon>Paenibacillaceae</taxon>
    </lineage>
</organism>
<feature type="transmembrane region" description="Helical" evidence="1">
    <location>
        <begin position="62"/>
        <end position="83"/>
    </location>
</feature>
<keyword evidence="1" id="KW-1133">Transmembrane helix</keyword>
<proteinExistence type="predicted"/>
<evidence type="ECO:0000313" key="2">
    <source>
        <dbReference type="EMBL" id="MFD2672098.1"/>
    </source>
</evidence>
<comment type="caution">
    <text evidence="2">The sequence shown here is derived from an EMBL/GenBank/DDBJ whole genome shotgun (WGS) entry which is preliminary data.</text>
</comment>
<keyword evidence="3" id="KW-1185">Reference proteome</keyword>
<evidence type="ECO:0000313" key="3">
    <source>
        <dbReference type="Proteomes" id="UP001597497"/>
    </source>
</evidence>
<keyword evidence="1" id="KW-0812">Transmembrane</keyword>
<dbReference type="Proteomes" id="UP001597497">
    <property type="component" value="Unassembled WGS sequence"/>
</dbReference>
<gene>
    <name evidence="2" type="ORF">ACFSUC_10825</name>
</gene>
<keyword evidence="1" id="KW-0472">Membrane</keyword>
<feature type="transmembrane region" description="Helical" evidence="1">
    <location>
        <begin position="29"/>
        <end position="55"/>
    </location>
</feature>
<reference evidence="3" key="1">
    <citation type="journal article" date="2019" name="Int. J. Syst. Evol. Microbiol.">
        <title>The Global Catalogue of Microorganisms (GCM) 10K type strain sequencing project: providing services to taxonomists for standard genome sequencing and annotation.</title>
        <authorList>
            <consortium name="The Broad Institute Genomics Platform"/>
            <consortium name="The Broad Institute Genome Sequencing Center for Infectious Disease"/>
            <person name="Wu L."/>
            <person name="Ma J."/>
        </authorList>
    </citation>
    <scope>NUCLEOTIDE SEQUENCE [LARGE SCALE GENOMIC DNA]</scope>
    <source>
        <strain evidence="3">KCTC 33676</strain>
    </source>
</reference>
<protein>
    <submittedName>
        <fullName evidence="2">Uncharacterized protein</fullName>
    </submittedName>
</protein>
<name>A0ABW5RAR3_9BACL</name>